<dbReference type="EMBL" id="OX465080">
    <property type="protein sequence ID" value="CAI9280864.1"/>
    <property type="molecule type" value="Genomic_DNA"/>
</dbReference>
<gene>
    <name evidence="2" type="ORF">LSALG_LOCUS20591</name>
</gene>
<evidence type="ECO:0000313" key="3">
    <source>
        <dbReference type="Proteomes" id="UP001177003"/>
    </source>
</evidence>
<keyword evidence="1" id="KW-0732">Signal</keyword>
<feature type="signal peptide" evidence="1">
    <location>
        <begin position="1"/>
        <end position="19"/>
    </location>
</feature>
<proteinExistence type="predicted"/>
<reference evidence="2" key="1">
    <citation type="submission" date="2023-04" db="EMBL/GenBank/DDBJ databases">
        <authorList>
            <person name="Vijverberg K."/>
            <person name="Xiong W."/>
            <person name="Schranz E."/>
        </authorList>
    </citation>
    <scope>NUCLEOTIDE SEQUENCE</scope>
</reference>
<accession>A0AA35YVL2</accession>
<evidence type="ECO:0000256" key="1">
    <source>
        <dbReference type="SAM" id="SignalP"/>
    </source>
</evidence>
<evidence type="ECO:0000313" key="2">
    <source>
        <dbReference type="EMBL" id="CAI9280864.1"/>
    </source>
</evidence>
<name>A0AA35YVL2_LACSI</name>
<dbReference type="AlphaFoldDB" id="A0AA35YVL2"/>
<protein>
    <submittedName>
        <fullName evidence="2">Uncharacterized protein</fullName>
    </submittedName>
</protein>
<feature type="chain" id="PRO_5041228161" evidence="1">
    <location>
        <begin position="20"/>
        <end position="163"/>
    </location>
</feature>
<organism evidence="2 3">
    <name type="scientific">Lactuca saligna</name>
    <name type="common">Willowleaf lettuce</name>
    <dbReference type="NCBI Taxonomy" id="75948"/>
    <lineage>
        <taxon>Eukaryota</taxon>
        <taxon>Viridiplantae</taxon>
        <taxon>Streptophyta</taxon>
        <taxon>Embryophyta</taxon>
        <taxon>Tracheophyta</taxon>
        <taxon>Spermatophyta</taxon>
        <taxon>Magnoliopsida</taxon>
        <taxon>eudicotyledons</taxon>
        <taxon>Gunneridae</taxon>
        <taxon>Pentapetalae</taxon>
        <taxon>asterids</taxon>
        <taxon>campanulids</taxon>
        <taxon>Asterales</taxon>
        <taxon>Asteraceae</taxon>
        <taxon>Cichorioideae</taxon>
        <taxon>Cichorieae</taxon>
        <taxon>Lactucinae</taxon>
        <taxon>Lactuca</taxon>
    </lineage>
</organism>
<sequence>MAYLLRTIFLFALVEKGVTKRFKAEAHLNEIANGAYNKGTTQESNIRSPLHRLLHWLIANTINYIQEGDKCLTIDVFLLWAFTTPDVYVDLPFLLADFLVTRAGKDRRGSPLYGDEPPDVPIIDEIPMDHHNIAMRRFDDNFTWGVNYTNISLDHLMQQMHVT</sequence>
<dbReference type="Proteomes" id="UP001177003">
    <property type="component" value="Chromosome 4"/>
</dbReference>
<keyword evidence="3" id="KW-1185">Reference proteome</keyword>